<reference evidence="1" key="1">
    <citation type="submission" date="2021-10" db="EMBL/GenBank/DDBJ databases">
        <authorList>
            <person name="Piombo E."/>
        </authorList>
    </citation>
    <scope>NUCLEOTIDE SEQUENCE</scope>
</reference>
<dbReference type="Proteomes" id="UP000696573">
    <property type="component" value="Unassembled WGS sequence"/>
</dbReference>
<comment type="caution">
    <text evidence="1">The sequence shown here is derived from an EMBL/GenBank/DDBJ whole genome shotgun (WGS) entry which is preliminary data.</text>
</comment>
<sequence length="149" mass="16440">MSRAPIIFNCLIRTHHITSRKKLQRVRRAASQLNVDWLLVRSGGCPGIMFAESRDAAGLEEWLATVHALRYKDFRCVAKPAPSCGIIVTDEGAKKKRQGAGRPSDDTVTGNLLATGFYETESVAEFGKELGKRGLASWWKKAMGYSPDS</sequence>
<proteinExistence type="predicted"/>
<name>A0A9N9VCX7_9HYPO</name>
<dbReference type="EMBL" id="CABFNQ020000645">
    <property type="protein sequence ID" value="CAH0020519.1"/>
    <property type="molecule type" value="Genomic_DNA"/>
</dbReference>
<dbReference type="OrthoDB" id="432412at2759"/>
<protein>
    <submittedName>
        <fullName evidence="1">Uncharacterized protein</fullName>
    </submittedName>
</protein>
<gene>
    <name evidence="1" type="ORF">CRHIZ90672A_00004330</name>
</gene>
<organism evidence="1 2">
    <name type="scientific">Clonostachys rhizophaga</name>
    <dbReference type="NCBI Taxonomy" id="160324"/>
    <lineage>
        <taxon>Eukaryota</taxon>
        <taxon>Fungi</taxon>
        <taxon>Dikarya</taxon>
        <taxon>Ascomycota</taxon>
        <taxon>Pezizomycotina</taxon>
        <taxon>Sordariomycetes</taxon>
        <taxon>Hypocreomycetidae</taxon>
        <taxon>Hypocreales</taxon>
        <taxon>Bionectriaceae</taxon>
        <taxon>Clonostachys</taxon>
    </lineage>
</organism>
<accession>A0A9N9VCX7</accession>
<evidence type="ECO:0000313" key="1">
    <source>
        <dbReference type="EMBL" id="CAH0020519.1"/>
    </source>
</evidence>
<keyword evidence="2" id="KW-1185">Reference proteome</keyword>
<dbReference type="AlphaFoldDB" id="A0A9N9VCX7"/>
<evidence type="ECO:0000313" key="2">
    <source>
        <dbReference type="Proteomes" id="UP000696573"/>
    </source>
</evidence>